<name>A0ABQ6GS45_9GAMM</name>
<keyword evidence="2" id="KW-1185">Reference proteome</keyword>
<evidence type="ECO:0000313" key="1">
    <source>
        <dbReference type="EMBL" id="GLX78768.1"/>
    </source>
</evidence>
<evidence type="ECO:0000313" key="2">
    <source>
        <dbReference type="Proteomes" id="UP001157186"/>
    </source>
</evidence>
<dbReference type="EMBL" id="BSST01000001">
    <property type="protein sequence ID" value="GLX78768.1"/>
    <property type="molecule type" value="Genomic_DNA"/>
</dbReference>
<gene>
    <name evidence="1" type="ORF">tinsulaeT_21080</name>
</gene>
<protein>
    <submittedName>
        <fullName evidence="1">Lipoprotein</fullName>
    </submittedName>
</protein>
<dbReference type="RefSeq" id="WP_284244637.1">
    <property type="nucleotide sequence ID" value="NZ_BSST01000001.1"/>
</dbReference>
<proteinExistence type="predicted"/>
<dbReference type="InterPro" id="IPR036278">
    <property type="entry name" value="Sialidase_sf"/>
</dbReference>
<dbReference type="SUPFAM" id="SSF50939">
    <property type="entry name" value="Sialidases"/>
    <property type="match status" value="2"/>
</dbReference>
<reference evidence="1 2" key="1">
    <citation type="submission" date="2023-03" db="EMBL/GenBank/DDBJ databases">
        <title>Draft genome sequence of Thalassotalea insulae KCTC 62186T.</title>
        <authorList>
            <person name="Sawabe T."/>
        </authorList>
    </citation>
    <scope>NUCLEOTIDE SEQUENCE [LARGE SCALE GENOMIC DNA]</scope>
    <source>
        <strain evidence="1 2">KCTC 62186</strain>
    </source>
</reference>
<comment type="caution">
    <text evidence="1">The sequence shown here is derived from an EMBL/GenBank/DDBJ whole genome shotgun (WGS) entry which is preliminary data.</text>
</comment>
<sequence>MVRAIFVLFFLIASVKAHQHKATIGQRTTDCQHIAVECGQTVTSAVAPDGKIWRVWSQQQQLFYQVSSNDGQHFAPAIKVDIAPEEISSRGENRVKIAFDRQGGIYLSWASPREKRFTADIRFSYSLDNGQSFAVATTINDDGLLAGHSFNEMQVSDSGKVSLIWLDSRDKVLAADKSAVNGSSIYFAEGWPRKNDLAFNNQRLVSGTCQCCRLAFDTNQQGEAALLWRHIYQQNTREFALLTLDGKKEPVKVSDDRWQINGCPHQGGALSIDRNNRYHMTWYNQGEKGKGIFYAYSDDQGSHLSQPLAFGNNGKNAAHPHMLSWKNRVDIVWLEANDSGYSLWHSSSNDYGKTFTSAKQLHQVKGSADRPFVIAGSKSPLVSWHSANQQHWIHAL</sequence>
<keyword evidence="1" id="KW-0449">Lipoprotein</keyword>
<organism evidence="1 2">
    <name type="scientific">Thalassotalea insulae</name>
    <dbReference type="NCBI Taxonomy" id="2056778"/>
    <lineage>
        <taxon>Bacteria</taxon>
        <taxon>Pseudomonadati</taxon>
        <taxon>Pseudomonadota</taxon>
        <taxon>Gammaproteobacteria</taxon>
        <taxon>Alteromonadales</taxon>
        <taxon>Colwelliaceae</taxon>
        <taxon>Thalassotalea</taxon>
    </lineage>
</organism>
<dbReference type="Proteomes" id="UP001157186">
    <property type="component" value="Unassembled WGS sequence"/>
</dbReference>
<accession>A0ABQ6GS45</accession>